<dbReference type="PROSITE" id="PS51885">
    <property type="entry name" value="NEPRILYSIN"/>
    <property type="match status" value="1"/>
</dbReference>
<sequence length="555" mass="62587">MNFRVLEEEEEEESMAESKVVTPPGFSATPPPTNTPRKVNVRVTLALVGVSFALLVFVAAFALVWLSVQSGVMQRRNNTAPWTAPFCCPAEAAKLFAVIDKNAAPCEDFFAYVCKNALSQNDIQRNAAQELLWNIGAGILKGTSNYSVRAAATLQAFYRSCVTEIWQPELRLKGATEAVLEIANTTRRMSHAQLLHFVLEVQFRYDLILLFVVLAETGEFYLARYLRLSDNYALYCDHACLSTALAAVNAHIGANTTLDEMLQWEQHFVQDYSEPKVASWDEVRAIFGGISADEFKAIFSEFQINVDAFGYVLMDPGEQLIADVQRLWNITNQPLSLCHVLVMLVLDVMQASVRNDAALNEPTVHSSELCEVHLNQNDYLWRVTRVAALTSAEKDRQMHAIFEATRRSFVNYEPLRRIVAEGNDTKAFERLVSNMALLLPVDLVLPEMEVPSLPNSGFVRNFLRLRSFQYEANLELKQRGLPVYQEAWRKDRIMFLGSGRLYVTAPSYAWLSDGTSNPLLADAPVLGSHMAYSMWDKVYSRGWSGNTERAFRVFQ</sequence>
<organism evidence="3 4">
    <name type="scientific">Rhipicephalus microplus</name>
    <name type="common">Cattle tick</name>
    <name type="synonym">Boophilus microplus</name>
    <dbReference type="NCBI Taxonomy" id="6941"/>
    <lineage>
        <taxon>Eukaryota</taxon>
        <taxon>Metazoa</taxon>
        <taxon>Ecdysozoa</taxon>
        <taxon>Arthropoda</taxon>
        <taxon>Chelicerata</taxon>
        <taxon>Arachnida</taxon>
        <taxon>Acari</taxon>
        <taxon>Parasitiformes</taxon>
        <taxon>Ixodida</taxon>
        <taxon>Ixodoidea</taxon>
        <taxon>Ixodidae</taxon>
        <taxon>Rhipicephalinae</taxon>
        <taxon>Rhipicephalus</taxon>
        <taxon>Boophilus</taxon>
    </lineage>
</organism>
<dbReference type="AlphaFoldDB" id="A0A9J6ECH2"/>
<proteinExistence type="predicted"/>
<feature type="region of interest" description="Disordered" evidence="1">
    <location>
        <begin position="1"/>
        <end position="34"/>
    </location>
</feature>
<accession>A0A9J6ECH2</accession>
<evidence type="ECO:0000313" key="3">
    <source>
        <dbReference type="EMBL" id="KAH8032036.1"/>
    </source>
</evidence>
<feature type="transmembrane region" description="Helical" evidence="2">
    <location>
        <begin position="43"/>
        <end position="66"/>
    </location>
</feature>
<dbReference type="EMBL" id="JABSTU010000005">
    <property type="protein sequence ID" value="KAH8032036.1"/>
    <property type="molecule type" value="Genomic_DNA"/>
</dbReference>
<evidence type="ECO:0000256" key="2">
    <source>
        <dbReference type="SAM" id="Phobius"/>
    </source>
</evidence>
<dbReference type="SUPFAM" id="SSF55486">
    <property type="entry name" value="Metalloproteases ('zincins'), catalytic domain"/>
    <property type="match status" value="1"/>
</dbReference>
<evidence type="ECO:0000313" key="4">
    <source>
        <dbReference type="Proteomes" id="UP000821866"/>
    </source>
</evidence>
<dbReference type="Proteomes" id="UP000821866">
    <property type="component" value="Chromosome 3"/>
</dbReference>
<dbReference type="GO" id="GO:0006508">
    <property type="term" value="P:proteolysis"/>
    <property type="evidence" value="ECO:0007669"/>
    <property type="project" value="InterPro"/>
</dbReference>
<reference evidence="3" key="2">
    <citation type="submission" date="2021-09" db="EMBL/GenBank/DDBJ databases">
        <authorList>
            <person name="Jia N."/>
            <person name="Wang J."/>
            <person name="Shi W."/>
            <person name="Du L."/>
            <person name="Sun Y."/>
            <person name="Zhan W."/>
            <person name="Jiang J."/>
            <person name="Wang Q."/>
            <person name="Zhang B."/>
            <person name="Ji P."/>
            <person name="Sakyi L.B."/>
            <person name="Cui X."/>
            <person name="Yuan T."/>
            <person name="Jiang B."/>
            <person name="Yang W."/>
            <person name="Lam T.T.-Y."/>
            <person name="Chang Q."/>
            <person name="Ding S."/>
            <person name="Wang X."/>
            <person name="Zhu J."/>
            <person name="Ruan X."/>
            <person name="Zhao L."/>
            <person name="Wei J."/>
            <person name="Que T."/>
            <person name="Du C."/>
            <person name="Cheng J."/>
            <person name="Dai P."/>
            <person name="Han X."/>
            <person name="Huang E."/>
            <person name="Gao Y."/>
            <person name="Liu J."/>
            <person name="Shao H."/>
            <person name="Ye R."/>
            <person name="Li L."/>
            <person name="Wei W."/>
            <person name="Wang X."/>
            <person name="Wang C."/>
            <person name="Huo Q."/>
            <person name="Li W."/>
            <person name="Guo W."/>
            <person name="Chen H."/>
            <person name="Chen S."/>
            <person name="Zhou L."/>
            <person name="Zhou L."/>
            <person name="Ni X."/>
            <person name="Tian J."/>
            <person name="Zhou Y."/>
            <person name="Sheng Y."/>
            <person name="Liu T."/>
            <person name="Pan Y."/>
            <person name="Xia L."/>
            <person name="Li J."/>
            <person name="Zhao F."/>
            <person name="Cao W."/>
        </authorList>
    </citation>
    <scope>NUCLEOTIDE SEQUENCE</scope>
    <source>
        <strain evidence="3">Rmic-2018</strain>
        <tissue evidence="3">Larvae</tissue>
    </source>
</reference>
<keyword evidence="2" id="KW-0812">Transmembrane</keyword>
<reference evidence="3" key="1">
    <citation type="journal article" date="2020" name="Cell">
        <title>Large-Scale Comparative Analyses of Tick Genomes Elucidate Their Genetic Diversity and Vector Capacities.</title>
        <authorList>
            <consortium name="Tick Genome and Microbiome Consortium (TIGMIC)"/>
            <person name="Jia N."/>
            <person name="Wang J."/>
            <person name="Shi W."/>
            <person name="Du L."/>
            <person name="Sun Y."/>
            <person name="Zhan W."/>
            <person name="Jiang J.F."/>
            <person name="Wang Q."/>
            <person name="Zhang B."/>
            <person name="Ji P."/>
            <person name="Bell-Sakyi L."/>
            <person name="Cui X.M."/>
            <person name="Yuan T.T."/>
            <person name="Jiang B.G."/>
            <person name="Yang W.F."/>
            <person name="Lam T.T."/>
            <person name="Chang Q.C."/>
            <person name="Ding S.J."/>
            <person name="Wang X.J."/>
            <person name="Zhu J.G."/>
            <person name="Ruan X.D."/>
            <person name="Zhao L."/>
            <person name="Wei J.T."/>
            <person name="Ye R.Z."/>
            <person name="Que T.C."/>
            <person name="Du C.H."/>
            <person name="Zhou Y.H."/>
            <person name="Cheng J.X."/>
            <person name="Dai P.F."/>
            <person name="Guo W.B."/>
            <person name="Han X.H."/>
            <person name="Huang E.J."/>
            <person name="Li L.F."/>
            <person name="Wei W."/>
            <person name="Gao Y.C."/>
            <person name="Liu J.Z."/>
            <person name="Shao H.Z."/>
            <person name="Wang X."/>
            <person name="Wang C.C."/>
            <person name="Yang T.C."/>
            <person name="Huo Q.B."/>
            <person name="Li W."/>
            <person name="Chen H.Y."/>
            <person name="Chen S.E."/>
            <person name="Zhou L.G."/>
            <person name="Ni X.B."/>
            <person name="Tian J.H."/>
            <person name="Sheng Y."/>
            <person name="Liu T."/>
            <person name="Pan Y.S."/>
            <person name="Xia L.Y."/>
            <person name="Li J."/>
            <person name="Zhao F."/>
            <person name="Cao W.C."/>
        </authorList>
    </citation>
    <scope>NUCLEOTIDE SEQUENCE</scope>
    <source>
        <strain evidence="3">Rmic-2018</strain>
    </source>
</reference>
<keyword evidence="2" id="KW-0472">Membrane</keyword>
<dbReference type="InterPro" id="IPR024079">
    <property type="entry name" value="MetalloPept_cat_dom_sf"/>
</dbReference>
<keyword evidence="2" id="KW-1133">Transmembrane helix</keyword>
<evidence type="ECO:0000256" key="1">
    <source>
        <dbReference type="SAM" id="MobiDB-lite"/>
    </source>
</evidence>
<dbReference type="InterPro" id="IPR042089">
    <property type="entry name" value="Peptidase_M13_dom_2"/>
</dbReference>
<comment type="caution">
    <text evidence="3">The sequence shown here is derived from an EMBL/GenBank/DDBJ whole genome shotgun (WGS) entry which is preliminary data.</text>
</comment>
<name>A0A9J6ECH2_RHIMP</name>
<dbReference type="Gene3D" id="3.40.390.10">
    <property type="entry name" value="Collagenase (Catalytic Domain)"/>
    <property type="match status" value="1"/>
</dbReference>
<keyword evidence="4" id="KW-1185">Reference proteome</keyword>
<dbReference type="InterPro" id="IPR000718">
    <property type="entry name" value="Peptidase_M13"/>
</dbReference>
<gene>
    <name evidence="3" type="ORF">HPB51_022784</name>
</gene>
<dbReference type="GO" id="GO:0004222">
    <property type="term" value="F:metalloendopeptidase activity"/>
    <property type="evidence" value="ECO:0007669"/>
    <property type="project" value="InterPro"/>
</dbReference>
<dbReference type="Gene3D" id="1.10.1380.10">
    <property type="entry name" value="Neutral endopeptidase , domain2"/>
    <property type="match status" value="1"/>
</dbReference>
<protein>
    <submittedName>
        <fullName evidence="3">Uncharacterized protein</fullName>
    </submittedName>
</protein>